<evidence type="ECO:0000313" key="2">
    <source>
        <dbReference type="EMBL" id="MDK3020532.1"/>
    </source>
</evidence>
<keyword evidence="3" id="KW-1185">Reference proteome</keyword>
<dbReference type="Pfam" id="PF06945">
    <property type="entry name" value="DUF1289"/>
    <property type="match status" value="1"/>
</dbReference>
<comment type="caution">
    <text evidence="2">The sequence shown here is derived from an EMBL/GenBank/DDBJ whole genome shotgun (WGS) entry which is preliminary data.</text>
</comment>
<dbReference type="PANTHER" id="PTHR35175">
    <property type="entry name" value="DUF1289 DOMAIN-CONTAINING PROTEIN"/>
    <property type="match status" value="1"/>
</dbReference>
<dbReference type="InterPro" id="IPR010710">
    <property type="entry name" value="DUF1289"/>
</dbReference>
<reference evidence="2 3" key="1">
    <citation type="submission" date="2023-05" db="EMBL/GenBank/DDBJ databases">
        <title>Pseudodonghicola sp. nov.</title>
        <authorList>
            <person name="Huang J."/>
        </authorList>
    </citation>
    <scope>NUCLEOTIDE SEQUENCE [LARGE SCALE GENOMIC DNA]</scope>
    <source>
        <strain evidence="2 3">IC7</strain>
    </source>
</reference>
<dbReference type="Proteomes" id="UP001243757">
    <property type="component" value="Unassembled WGS sequence"/>
</dbReference>
<feature type="compositionally biased region" description="Basic residues" evidence="1">
    <location>
        <begin position="62"/>
        <end position="76"/>
    </location>
</feature>
<protein>
    <submittedName>
        <fullName evidence="2">DUF1289 domain-containing protein</fullName>
    </submittedName>
</protein>
<accession>A0ABT7F7E9</accession>
<dbReference type="EMBL" id="JASNJD010000026">
    <property type="protein sequence ID" value="MDK3020532.1"/>
    <property type="molecule type" value="Genomic_DNA"/>
</dbReference>
<sequence>MTDQLWQRAEVESPCVKICVIHPTAQICAGCYRTLDEIARWSQMSPEDRREVMAALPERKPALSRRRGGRAARAAR</sequence>
<dbReference type="RefSeq" id="WP_284483188.1">
    <property type="nucleotide sequence ID" value="NZ_JASNJD010000026.1"/>
</dbReference>
<proteinExistence type="predicted"/>
<evidence type="ECO:0000313" key="3">
    <source>
        <dbReference type="Proteomes" id="UP001243757"/>
    </source>
</evidence>
<dbReference type="PANTHER" id="PTHR35175:SF2">
    <property type="entry name" value="DUF1289 DOMAIN-CONTAINING PROTEIN"/>
    <property type="match status" value="1"/>
</dbReference>
<gene>
    <name evidence="2" type="ORF">QO033_22880</name>
</gene>
<organism evidence="2 3">
    <name type="scientific">Pseudodonghicola flavimaris</name>
    <dbReference type="NCBI Taxonomy" id="3050036"/>
    <lineage>
        <taxon>Bacteria</taxon>
        <taxon>Pseudomonadati</taxon>
        <taxon>Pseudomonadota</taxon>
        <taxon>Alphaproteobacteria</taxon>
        <taxon>Rhodobacterales</taxon>
        <taxon>Paracoccaceae</taxon>
        <taxon>Pseudodonghicola</taxon>
    </lineage>
</organism>
<evidence type="ECO:0000256" key="1">
    <source>
        <dbReference type="SAM" id="MobiDB-lite"/>
    </source>
</evidence>
<feature type="region of interest" description="Disordered" evidence="1">
    <location>
        <begin position="54"/>
        <end position="76"/>
    </location>
</feature>
<name>A0ABT7F7E9_9RHOB</name>